<reference evidence="1 2" key="1">
    <citation type="submission" date="2022-06" db="EMBL/GenBank/DDBJ databases">
        <title>Roseomonas CN29.</title>
        <authorList>
            <person name="Cheng Y."/>
            <person name="He X."/>
        </authorList>
    </citation>
    <scope>NUCLEOTIDE SEQUENCE [LARGE SCALE GENOMIC DNA]</scope>
    <source>
        <strain evidence="1 2">CN29</strain>
    </source>
</reference>
<dbReference type="EMBL" id="JANJOU010000031">
    <property type="protein sequence ID" value="MCR0985262.1"/>
    <property type="molecule type" value="Genomic_DNA"/>
</dbReference>
<dbReference type="RefSeq" id="WP_257718914.1">
    <property type="nucleotide sequence ID" value="NZ_JANJOU010000031.1"/>
</dbReference>
<comment type="caution">
    <text evidence="1">The sequence shown here is derived from an EMBL/GenBank/DDBJ whole genome shotgun (WGS) entry which is preliminary data.</text>
</comment>
<protein>
    <submittedName>
        <fullName evidence="1">Uncharacterized protein</fullName>
    </submittedName>
</protein>
<proteinExistence type="predicted"/>
<name>A0ABT1XDQ2_9PROT</name>
<evidence type="ECO:0000313" key="2">
    <source>
        <dbReference type="Proteomes" id="UP001524642"/>
    </source>
</evidence>
<sequence length="73" mass="7324">METTKKEAWAARMEAGAEAVLTALSKVGIGDDPAVLAGVLGGVVGRLAAVTDDLAAILAIITAWLRSSLAATC</sequence>
<evidence type="ECO:0000313" key="1">
    <source>
        <dbReference type="EMBL" id="MCR0985262.1"/>
    </source>
</evidence>
<gene>
    <name evidence="1" type="ORF">NRP21_24740</name>
</gene>
<dbReference type="Proteomes" id="UP001524642">
    <property type="component" value="Unassembled WGS sequence"/>
</dbReference>
<keyword evidence="2" id="KW-1185">Reference proteome</keyword>
<accession>A0ABT1XDQ2</accession>
<organism evidence="1 2">
    <name type="scientific">Roseomonas populi</name>
    <dbReference type="NCBI Taxonomy" id="3121582"/>
    <lineage>
        <taxon>Bacteria</taxon>
        <taxon>Pseudomonadati</taxon>
        <taxon>Pseudomonadota</taxon>
        <taxon>Alphaproteobacteria</taxon>
        <taxon>Acetobacterales</taxon>
        <taxon>Roseomonadaceae</taxon>
        <taxon>Roseomonas</taxon>
    </lineage>
</organism>